<dbReference type="GO" id="GO:0032039">
    <property type="term" value="C:integrator complex"/>
    <property type="evidence" value="ECO:0007669"/>
    <property type="project" value="InterPro"/>
</dbReference>
<proteinExistence type="predicted"/>
<comment type="subcellular location">
    <subcellularLocation>
        <location evidence="1">Nucleus</location>
    </subcellularLocation>
</comment>
<dbReference type="GO" id="GO:0034472">
    <property type="term" value="P:snRNA 3'-end processing"/>
    <property type="evidence" value="ECO:0007669"/>
    <property type="project" value="TreeGrafter"/>
</dbReference>
<keyword evidence="2" id="KW-0539">Nucleus</keyword>
<reference evidence="3" key="2">
    <citation type="submission" date="2021-05" db="EMBL/GenBank/DDBJ databases">
        <authorList>
            <person name="Pain A."/>
        </authorList>
    </citation>
    <scope>NUCLEOTIDE SEQUENCE</scope>
    <source>
        <strain evidence="3">1802A</strain>
    </source>
</reference>
<accession>A0AAD9LI72</accession>
<comment type="caution">
    <text evidence="3">The sequence shown here is derived from an EMBL/GenBank/DDBJ whole genome shotgun (WGS) entry which is preliminary data.</text>
</comment>
<name>A0AAD9LI72_BABDI</name>
<dbReference type="InterPro" id="IPR036866">
    <property type="entry name" value="RibonucZ/Hydroxyglut_hydro"/>
</dbReference>
<protein>
    <submittedName>
        <fullName evidence="3">Uncharacterized protein</fullName>
    </submittedName>
</protein>
<dbReference type="PANTHER" id="PTHR46094">
    <property type="entry name" value="INTEGRATOR COMPLEX SUBUNIT 9"/>
    <property type="match status" value="1"/>
</dbReference>
<evidence type="ECO:0000256" key="1">
    <source>
        <dbReference type="ARBA" id="ARBA00004123"/>
    </source>
</evidence>
<dbReference type="PANTHER" id="PTHR46094:SF1">
    <property type="entry name" value="INTEGRATOR COMPLEX SUBUNIT 9"/>
    <property type="match status" value="1"/>
</dbReference>
<organism evidence="3 4">
    <name type="scientific">Babesia divergens</name>
    <dbReference type="NCBI Taxonomy" id="32595"/>
    <lineage>
        <taxon>Eukaryota</taxon>
        <taxon>Sar</taxon>
        <taxon>Alveolata</taxon>
        <taxon>Apicomplexa</taxon>
        <taxon>Aconoidasida</taxon>
        <taxon>Piroplasmida</taxon>
        <taxon>Babesiidae</taxon>
        <taxon>Babesia</taxon>
    </lineage>
</organism>
<dbReference type="InterPro" id="IPR027074">
    <property type="entry name" value="Integrator_9su"/>
</dbReference>
<dbReference type="AlphaFoldDB" id="A0AAD9LI72"/>
<sequence length="759" mass="84152">MEIRVICDCSECSSRLIEIGGVNILCNLPTKLLRQCDTELSRSLYCDSDNSCSETLYSKLLCLDIHIIIATTPQGLDGIETLRAFYDLASTHIVCTRPVYTIASLALPKRRYDFLDAAIPCNSDRQGNTKCSPKSREDNTAVQRKDYPQAFSVAVIAEAIRSGHYGYLNPDGQSLDHETDDMQIGESDESINASENVELNSKVSAHSAVETEAEKALGWLNTRSNYLKNKEFLEEINSGGSFWPTRSSKTEKEQPYLKHPDLPYSQRLHAISYNEIVSLEITHAGGPALCTDDAQLSKTDTLLGRSLLRFTSNIELCGFSSGFGLGSTNWLIKHTDSHTSVAVVGETGEVDHERFCTPVDISFIDQAALVVLLDNAASTCNVPMQVKIENPIKREIKTEENDSVKTRLDDLCQMAIQGMQNPEGVVVVTDPYANTLLDILEHMDGHIVQYIKQYRHMYVYVFGEGMADLLTYADKCAEWVTMSRADNTMHHESPSSPFQVISQMKEENRLFVGNSADEIKDVYRFPSVVIVPYDSSTMPYLKGRIYAGANIITTYERCKDELLDMASEMGVKPSLTATELDFRIQPENLIRLLGTRSKLVVSSRMENWLPRSLSLLVGDVIAMPAGIETGLLHADIKKADIECLASPEKVVGDGVVAAAINVKIPNTDSIEIREATLNGDEGKFTFGTFTVDQLLEQLARHGLGGFKATHQTDGYPLEIVGDDHTVILLESPNETCIETASEEKREKIMQVLEQLLTAL</sequence>
<dbReference type="Proteomes" id="UP001195914">
    <property type="component" value="Unassembled WGS sequence"/>
</dbReference>
<evidence type="ECO:0000313" key="3">
    <source>
        <dbReference type="EMBL" id="KAK1936442.1"/>
    </source>
</evidence>
<dbReference type="SUPFAM" id="SSF56281">
    <property type="entry name" value="Metallo-hydrolase/oxidoreductase"/>
    <property type="match status" value="1"/>
</dbReference>
<evidence type="ECO:0000256" key="2">
    <source>
        <dbReference type="ARBA" id="ARBA00023242"/>
    </source>
</evidence>
<dbReference type="EMBL" id="JAHBMH010000044">
    <property type="protein sequence ID" value="KAK1936442.1"/>
    <property type="molecule type" value="Genomic_DNA"/>
</dbReference>
<gene>
    <name evidence="3" type="ORF">X943_003505</name>
</gene>
<keyword evidence="4" id="KW-1185">Reference proteome</keyword>
<evidence type="ECO:0000313" key="4">
    <source>
        <dbReference type="Proteomes" id="UP001195914"/>
    </source>
</evidence>
<reference evidence="3" key="1">
    <citation type="journal article" date="2014" name="Nucleic Acids Res.">
        <title>The evolutionary dynamics of variant antigen genes in Babesia reveal a history of genomic innovation underlying host-parasite interaction.</title>
        <authorList>
            <person name="Jackson A.P."/>
            <person name="Otto T.D."/>
            <person name="Darby A."/>
            <person name="Ramaprasad A."/>
            <person name="Xia D."/>
            <person name="Echaide I.E."/>
            <person name="Farber M."/>
            <person name="Gahlot S."/>
            <person name="Gamble J."/>
            <person name="Gupta D."/>
            <person name="Gupta Y."/>
            <person name="Jackson L."/>
            <person name="Malandrin L."/>
            <person name="Malas T.B."/>
            <person name="Moussa E."/>
            <person name="Nair M."/>
            <person name="Reid A.J."/>
            <person name="Sanders M."/>
            <person name="Sharma J."/>
            <person name="Tracey A."/>
            <person name="Quail M.A."/>
            <person name="Weir W."/>
            <person name="Wastling J.M."/>
            <person name="Hall N."/>
            <person name="Willadsen P."/>
            <person name="Lingelbach K."/>
            <person name="Shiels B."/>
            <person name="Tait A."/>
            <person name="Berriman M."/>
            <person name="Allred D.R."/>
            <person name="Pain A."/>
        </authorList>
    </citation>
    <scope>NUCLEOTIDE SEQUENCE</scope>
    <source>
        <strain evidence="3">1802A</strain>
    </source>
</reference>